<dbReference type="PROSITE" id="PS00982">
    <property type="entry name" value="PHYTOENE_DH"/>
    <property type="match status" value="1"/>
</dbReference>
<comment type="catalytic activity">
    <reaction evidence="24">
        <text>15-cis-phytoene + A = all-trans-phytofluene + AH2</text>
        <dbReference type="Rhea" id="RHEA:30603"/>
        <dbReference type="ChEBI" id="CHEBI:13193"/>
        <dbReference type="ChEBI" id="CHEBI:17499"/>
        <dbReference type="ChEBI" id="CHEBI:27787"/>
        <dbReference type="ChEBI" id="CHEBI:28129"/>
    </reaction>
    <physiologicalReaction direction="left-to-right" evidence="24">
        <dbReference type="Rhea" id="RHEA:30604"/>
    </physiologicalReaction>
</comment>
<dbReference type="InterPro" id="IPR018229">
    <property type="entry name" value="Rhodopsin_retinal_BS"/>
</dbReference>
<evidence type="ECO:0000256" key="30">
    <source>
        <dbReference type="SAM" id="Phobius"/>
    </source>
</evidence>
<comment type="subcellular location">
    <subcellularLocation>
        <location evidence="2">Membrane</location>
        <topology evidence="2">Multi-pass membrane protein</topology>
    </subcellularLocation>
    <subcellularLocation>
        <location evidence="3">Membrane</location>
        <topology evidence="3">Single-pass membrane protein</topology>
    </subcellularLocation>
</comment>
<dbReference type="Pfam" id="PF01036">
    <property type="entry name" value="Bac_rhodopsin"/>
    <property type="match status" value="1"/>
</dbReference>
<dbReference type="InterPro" id="IPR002937">
    <property type="entry name" value="Amino_oxidase"/>
</dbReference>
<evidence type="ECO:0000256" key="16">
    <source>
        <dbReference type="ARBA" id="ARBA00023016"/>
    </source>
</evidence>
<feature type="transmembrane region" description="Helical" evidence="30">
    <location>
        <begin position="695"/>
        <end position="715"/>
    </location>
</feature>
<evidence type="ECO:0000256" key="27">
    <source>
        <dbReference type="ARBA" id="ARBA00078035"/>
    </source>
</evidence>
<evidence type="ECO:0000256" key="20">
    <source>
        <dbReference type="ARBA" id="ARBA00034551"/>
    </source>
</evidence>
<feature type="transmembrane region" description="Helical" evidence="30">
    <location>
        <begin position="752"/>
        <end position="775"/>
    </location>
</feature>
<keyword evidence="17 30" id="KW-0472">Membrane</keyword>
<evidence type="ECO:0000256" key="13">
    <source>
        <dbReference type="ARBA" id="ARBA00022989"/>
    </source>
</evidence>
<organism evidence="32 33">
    <name type="scientific">Fusarium oligoseptatum</name>
    <dbReference type="NCBI Taxonomy" id="2604345"/>
    <lineage>
        <taxon>Eukaryota</taxon>
        <taxon>Fungi</taxon>
        <taxon>Dikarya</taxon>
        <taxon>Ascomycota</taxon>
        <taxon>Pezizomycotina</taxon>
        <taxon>Sordariomycetes</taxon>
        <taxon>Hypocreomycetidae</taxon>
        <taxon>Hypocreales</taxon>
        <taxon>Nectriaceae</taxon>
        <taxon>Fusarium</taxon>
        <taxon>Fusarium solani species complex</taxon>
    </lineage>
</organism>
<feature type="transmembrane region" description="Helical" evidence="30">
    <location>
        <begin position="721"/>
        <end position="740"/>
    </location>
</feature>
<evidence type="ECO:0000256" key="17">
    <source>
        <dbReference type="ARBA" id="ARBA00023136"/>
    </source>
</evidence>
<dbReference type="FunFam" id="3.50.50.60:FF:000171">
    <property type="entry name" value="zeta-carotene-forming phytoene desaturase"/>
    <property type="match status" value="1"/>
</dbReference>
<evidence type="ECO:0000256" key="5">
    <source>
        <dbReference type="ARBA" id="ARBA00006046"/>
    </source>
</evidence>
<reference evidence="32 33" key="1">
    <citation type="submission" date="2017-06" db="EMBL/GenBank/DDBJ databases">
        <title>Comparative genomic analysis of Ambrosia Fusariam Clade fungi.</title>
        <authorList>
            <person name="Stajich J.E."/>
            <person name="Carrillo J."/>
            <person name="Kijimoto T."/>
            <person name="Eskalen A."/>
            <person name="O'Donnell K."/>
            <person name="Kasson M."/>
        </authorList>
    </citation>
    <scope>NUCLEOTIDE SEQUENCE [LARGE SCALE GENOMIC DNA]</scope>
    <source>
        <strain evidence="32 33">NRRL62579</strain>
    </source>
</reference>
<dbReference type="GO" id="GO:0007602">
    <property type="term" value="P:phototransduction"/>
    <property type="evidence" value="ECO:0007669"/>
    <property type="project" value="UniProtKB-KW"/>
</dbReference>
<dbReference type="SUPFAM" id="SSF51905">
    <property type="entry name" value="FAD/NAD(P)-binding domain"/>
    <property type="match status" value="1"/>
</dbReference>
<evidence type="ECO:0000256" key="2">
    <source>
        <dbReference type="ARBA" id="ARBA00004141"/>
    </source>
</evidence>
<evidence type="ECO:0000256" key="4">
    <source>
        <dbReference type="ARBA" id="ARBA00004829"/>
    </source>
</evidence>
<evidence type="ECO:0000313" key="32">
    <source>
        <dbReference type="EMBL" id="RSM12532.1"/>
    </source>
</evidence>
<evidence type="ECO:0000256" key="22">
    <source>
        <dbReference type="ARBA" id="ARBA00051545"/>
    </source>
</evidence>
<evidence type="ECO:0000256" key="29">
    <source>
        <dbReference type="SAM" id="MobiDB-lite"/>
    </source>
</evidence>
<feature type="transmembrane region" description="Helical" evidence="30">
    <location>
        <begin position="790"/>
        <end position="810"/>
    </location>
</feature>
<dbReference type="GO" id="GO:0016020">
    <property type="term" value="C:membrane"/>
    <property type="evidence" value="ECO:0007669"/>
    <property type="project" value="UniProtKB-SubCell"/>
</dbReference>
<keyword evidence="13 30" id="KW-1133">Transmembrane helix</keyword>
<keyword evidence="10 30" id="KW-0812">Transmembrane</keyword>
<accession>A0A428UE53</accession>
<comment type="catalytic activity">
    <reaction evidence="22">
        <text>all-trans-phytofluene + A = all-trans-zeta-carotene + AH2</text>
        <dbReference type="Rhea" id="RHEA:30607"/>
        <dbReference type="ChEBI" id="CHEBI:13193"/>
        <dbReference type="ChEBI" id="CHEBI:17499"/>
        <dbReference type="ChEBI" id="CHEBI:28068"/>
        <dbReference type="ChEBI" id="CHEBI:28129"/>
    </reaction>
    <physiologicalReaction direction="left-to-right" evidence="22">
        <dbReference type="Rhea" id="RHEA:30608"/>
    </physiologicalReaction>
</comment>
<dbReference type="FunFam" id="1.20.1070.10:FF:000160">
    <property type="entry name" value="Related to Opsin-1"/>
    <property type="match status" value="1"/>
</dbReference>
<dbReference type="SUPFAM" id="SSF81321">
    <property type="entry name" value="Family A G protein-coupled receptor-like"/>
    <property type="match status" value="1"/>
</dbReference>
<evidence type="ECO:0000256" key="25">
    <source>
        <dbReference type="ARBA" id="ARBA00069581"/>
    </source>
</evidence>
<evidence type="ECO:0000256" key="26">
    <source>
        <dbReference type="ARBA" id="ARBA00078033"/>
    </source>
</evidence>
<keyword evidence="16" id="KW-0346">Stress response</keyword>
<dbReference type="PANTHER" id="PTHR43734">
    <property type="entry name" value="PHYTOENE DESATURASE"/>
    <property type="match status" value="1"/>
</dbReference>
<feature type="transmembrane region" description="Helical" evidence="30">
    <location>
        <begin position="619"/>
        <end position="638"/>
    </location>
</feature>
<comment type="pathway">
    <text evidence="4 28">Carotenoid biosynthesis.</text>
</comment>
<feature type="transmembrane region" description="Helical" evidence="30">
    <location>
        <begin position="670"/>
        <end position="688"/>
    </location>
</feature>
<keyword evidence="12" id="KW-0681">Retinal protein</keyword>
<protein>
    <recommendedName>
        <fullName evidence="25">Opsin-like protein carO</fullName>
    </recommendedName>
    <alternativeName>
        <fullName evidence="26">Carotenoid biosynthesis cluster protein B</fullName>
    </alternativeName>
    <alternativeName>
        <fullName evidence="27">Carotenoid biosynthesis cluster protein O</fullName>
    </alternativeName>
    <alternativeName>
        <fullName evidence="7">Phytoene desaturase</fullName>
    </alternativeName>
    <alternativeName>
        <fullName evidence="20">Phytoene desaturase (3,4-didehydrolycopene-forming)</fullName>
    </alternativeName>
</protein>
<evidence type="ECO:0000256" key="15">
    <source>
        <dbReference type="ARBA" id="ARBA00023002"/>
    </source>
</evidence>
<evidence type="ECO:0000256" key="7">
    <source>
        <dbReference type="ARBA" id="ARBA00013293"/>
    </source>
</evidence>
<dbReference type="Gene3D" id="1.20.1070.10">
    <property type="entry name" value="Rhodopsin 7-helix transmembrane proteins"/>
    <property type="match status" value="1"/>
</dbReference>
<dbReference type="InterPro" id="IPR001425">
    <property type="entry name" value="Arc/bac/fun_rhodopsins"/>
</dbReference>
<evidence type="ECO:0000256" key="18">
    <source>
        <dbReference type="ARBA" id="ARBA00023170"/>
    </source>
</evidence>
<dbReference type="GO" id="GO:0016117">
    <property type="term" value="P:carotenoid biosynthetic process"/>
    <property type="evidence" value="ECO:0007669"/>
    <property type="project" value="UniProtKB-KW"/>
</dbReference>
<evidence type="ECO:0000256" key="24">
    <source>
        <dbReference type="ARBA" id="ARBA00052475"/>
    </source>
</evidence>
<evidence type="ECO:0000256" key="12">
    <source>
        <dbReference type="ARBA" id="ARBA00022925"/>
    </source>
</evidence>
<comment type="catalytic activity">
    <reaction evidence="21">
        <text>all-trans-neurosporene + A = all-trans-lycopene + AH2</text>
        <dbReference type="Rhea" id="RHEA:30623"/>
        <dbReference type="ChEBI" id="CHEBI:13193"/>
        <dbReference type="ChEBI" id="CHEBI:15948"/>
        <dbReference type="ChEBI" id="CHEBI:16833"/>
        <dbReference type="ChEBI" id="CHEBI:17499"/>
    </reaction>
    <physiologicalReaction direction="left-to-right" evidence="21">
        <dbReference type="Rhea" id="RHEA:30624"/>
    </physiologicalReaction>
</comment>
<dbReference type="GO" id="GO:0005216">
    <property type="term" value="F:monoatomic ion channel activity"/>
    <property type="evidence" value="ECO:0007669"/>
    <property type="project" value="InterPro"/>
</dbReference>
<name>A0A428UE53_9HYPO</name>
<dbReference type="PRINTS" id="PR00251">
    <property type="entry name" value="BACTRLOPSIN"/>
</dbReference>
<evidence type="ECO:0000256" key="28">
    <source>
        <dbReference type="RuleBase" id="RU362075"/>
    </source>
</evidence>
<evidence type="ECO:0000256" key="21">
    <source>
        <dbReference type="ARBA" id="ARBA00051356"/>
    </source>
</evidence>
<dbReference type="InterPro" id="IPR036188">
    <property type="entry name" value="FAD/NAD-bd_sf"/>
</dbReference>
<evidence type="ECO:0000256" key="6">
    <source>
        <dbReference type="ARBA" id="ARBA00008130"/>
    </source>
</evidence>
<dbReference type="Proteomes" id="UP000287144">
    <property type="component" value="Unassembled WGS sequence"/>
</dbReference>
<evidence type="ECO:0000256" key="9">
    <source>
        <dbReference type="ARBA" id="ARBA00022606"/>
    </source>
</evidence>
<dbReference type="STRING" id="1325735.A0A428UE53"/>
<comment type="similarity">
    <text evidence="5 28">Belongs to the carotenoid/retinoid oxidoreductase family.</text>
</comment>
<dbReference type="NCBIfam" id="TIGR02734">
    <property type="entry name" value="crtI_fam"/>
    <property type="match status" value="1"/>
</dbReference>
<keyword evidence="11 28" id="KW-0125">Carotenoid biosynthesis</keyword>
<dbReference type="CDD" id="cd15239">
    <property type="entry name" value="7tm_YRO2_fungal-like"/>
    <property type="match status" value="1"/>
</dbReference>
<dbReference type="PANTHER" id="PTHR43734:SF1">
    <property type="entry name" value="PHYTOENE DESATURASE"/>
    <property type="match status" value="1"/>
</dbReference>
<dbReference type="AlphaFoldDB" id="A0A428UE53"/>
<evidence type="ECO:0000259" key="31">
    <source>
        <dbReference type="Pfam" id="PF01593"/>
    </source>
</evidence>
<dbReference type="InterPro" id="IPR008150">
    <property type="entry name" value="Phytoene_DH_bac_CS"/>
</dbReference>
<dbReference type="InterPro" id="IPR043476">
    <property type="entry name" value="Yro2-like_7TM"/>
</dbReference>
<comment type="cofactor">
    <cofactor evidence="1">
        <name>NAD(+)</name>
        <dbReference type="ChEBI" id="CHEBI:57540"/>
    </cofactor>
</comment>
<dbReference type="PROSITE" id="PS00950">
    <property type="entry name" value="BACTERIAL_OPSIN_1"/>
    <property type="match status" value="1"/>
</dbReference>
<feature type="region of interest" description="Disordered" evidence="29">
    <location>
        <begin position="831"/>
        <end position="870"/>
    </location>
</feature>
<comment type="caution">
    <text evidence="32">The sequence shown here is derived from an EMBL/GenBank/DDBJ whole genome shotgun (WGS) entry which is preliminary data.</text>
</comment>
<keyword evidence="9" id="KW-0716">Sensory transduction</keyword>
<keyword evidence="33" id="KW-1185">Reference proteome</keyword>
<keyword evidence="8" id="KW-0600">Photoreceptor protein</keyword>
<evidence type="ECO:0000256" key="3">
    <source>
        <dbReference type="ARBA" id="ARBA00004167"/>
    </source>
</evidence>
<evidence type="ECO:0000256" key="14">
    <source>
        <dbReference type="ARBA" id="ARBA00022991"/>
    </source>
</evidence>
<comment type="similarity">
    <text evidence="6">Belongs to the archaeal/bacterial/fungal opsin family.</text>
</comment>
<evidence type="ECO:0000256" key="19">
    <source>
        <dbReference type="ARBA" id="ARBA00023180"/>
    </source>
</evidence>
<evidence type="ECO:0000256" key="10">
    <source>
        <dbReference type="ARBA" id="ARBA00022692"/>
    </source>
</evidence>
<feature type="domain" description="Amine oxidase" evidence="31">
    <location>
        <begin position="19"/>
        <end position="289"/>
    </location>
</feature>
<dbReference type="GO" id="GO:0016166">
    <property type="term" value="F:phytoene dehydrogenase activity"/>
    <property type="evidence" value="ECO:0007669"/>
    <property type="project" value="UniProtKB-ARBA"/>
</dbReference>
<feature type="transmembrane region" description="Helical" evidence="30">
    <location>
        <begin position="591"/>
        <end position="612"/>
    </location>
</feature>
<keyword evidence="14" id="KW-0157">Chromophore</keyword>
<dbReference type="EMBL" id="NKCK01000013">
    <property type="protein sequence ID" value="RSM12532.1"/>
    <property type="molecule type" value="Genomic_DNA"/>
</dbReference>
<keyword evidence="19" id="KW-0325">Glycoprotein</keyword>
<evidence type="ECO:0000313" key="33">
    <source>
        <dbReference type="Proteomes" id="UP000287144"/>
    </source>
</evidence>
<evidence type="ECO:0000256" key="1">
    <source>
        <dbReference type="ARBA" id="ARBA00001911"/>
    </source>
</evidence>
<comment type="catalytic activity">
    <reaction evidence="23">
        <text>all-trans-zeta-carotene + A = all-trans-neurosporene + AH2</text>
        <dbReference type="Rhea" id="RHEA:30611"/>
        <dbReference type="ChEBI" id="CHEBI:13193"/>
        <dbReference type="ChEBI" id="CHEBI:16833"/>
        <dbReference type="ChEBI" id="CHEBI:17499"/>
        <dbReference type="ChEBI" id="CHEBI:28068"/>
    </reaction>
    <physiologicalReaction direction="left-to-right" evidence="23">
        <dbReference type="Rhea" id="RHEA:30612"/>
    </physiologicalReaction>
</comment>
<dbReference type="Gene3D" id="3.50.50.60">
    <property type="entry name" value="FAD/NAD(P)-binding domain"/>
    <property type="match status" value="2"/>
</dbReference>
<gene>
    <name evidence="32" type="ORF">CEP52_002391</name>
</gene>
<evidence type="ECO:0000256" key="23">
    <source>
        <dbReference type="ARBA" id="ARBA00051928"/>
    </source>
</evidence>
<evidence type="ECO:0000256" key="8">
    <source>
        <dbReference type="ARBA" id="ARBA00022543"/>
    </source>
</evidence>
<keyword evidence="15 28" id="KW-0560">Oxidoreductase</keyword>
<dbReference type="GO" id="GO:0009881">
    <property type="term" value="F:photoreceptor activity"/>
    <property type="evidence" value="ECO:0007669"/>
    <property type="project" value="UniProtKB-KW"/>
</dbReference>
<sequence length="870" mass="96675">MDEPKSKAKSVIVIGAGVGGVATAARLAKAGFKVTVLEKNDFTGGRCSLINHDGYRFDQGPSLLLLPQFFHEIFRDLGTSLSAEGIELLKCEPNYNIWFGDGSSFELSTDLTKMKKSIEAIEGKDGFERYLSFLQESHRHYEISAAYVLRRNFSSFLNMARPEMLLNLLALHPFQSIWSRASKYFWTERLRRVFTFGTMYMGMSPFDAPATYSLLQYTELAEGILYPRGGFHRVVECLVKVGQRLGVEYRLSTSVQSISIDKATQKTNGVILEDGTLLPADIVVSNADLIYTYNNLLPETPYARSLSKREASCSSISFYWSISRRVPKLQAHNIFLADEYRESFDSIFKKHLIPSEPSFYVNVPSRVDPSAAPEGKDSIVVLVPVGHLLSDKSGTHRGMSKSANSTEKAVNTDQDWDSMVSLARETIITTIQARIGVDLCPLIEHEIINTPYTWKNKFNLDKGAILGLSHSFFNVLSFRPGTQHSQFKNLYFVGASTHPGTGVPICIAGSKIVAEQILQDAGFSEGEMPWYEVGFDRGRATSTDYQYRLPISTFIMTSQIFPRRNDALNVNPDTVNGQSSDINLTTRGSDWYWAVCAVMTVATIAFIGTAWTKPRTDRIFHYITGGITMIAAISYFSMASNLGWTPIAVQFRRSDHRVAGVYREIFYVRYIDWFVTTPLLLMDLLLTAGMPWPTVLWVILVDWVMIVTGLVGALVKSSYKWGYFAFGCAALAYIVYQLAWEARIHANRIGNDVGRVFLACGTITLIVWICYPIAWGVCEGGNIIALDSEAVFYGILDLLAKPVFGAILLWGHRNIDPARLGLRIRDVTEGPVYPEGPGSQKRSVNEPAAGAGANGTQNPVDVPVADTTAA</sequence>
<dbReference type="SMART" id="SM01021">
    <property type="entry name" value="Bac_rhodopsin"/>
    <property type="match status" value="1"/>
</dbReference>
<dbReference type="InterPro" id="IPR014105">
    <property type="entry name" value="Carotenoid/retinoid_OxRdtase"/>
</dbReference>
<proteinExistence type="inferred from homology"/>
<evidence type="ECO:0000256" key="11">
    <source>
        <dbReference type="ARBA" id="ARBA00022746"/>
    </source>
</evidence>
<keyword evidence="18" id="KW-0675">Receptor</keyword>
<dbReference type="Pfam" id="PF01593">
    <property type="entry name" value="Amino_oxidase"/>
    <property type="match status" value="1"/>
</dbReference>